<sequence>MERYFFEKGGRSVQCGNFQCRSFLVWVIFGAGFLKWDELGSDILSVGRTGE</sequence>
<organism evidence="1 2">
    <name type="scientific">Meloidogyne enterolobii</name>
    <name type="common">Root-knot nematode worm</name>
    <name type="synonym">Meloidogyne mayaguensis</name>
    <dbReference type="NCBI Taxonomy" id="390850"/>
    <lineage>
        <taxon>Eukaryota</taxon>
        <taxon>Metazoa</taxon>
        <taxon>Ecdysozoa</taxon>
        <taxon>Nematoda</taxon>
        <taxon>Chromadorea</taxon>
        <taxon>Rhabditida</taxon>
        <taxon>Tylenchina</taxon>
        <taxon>Tylenchomorpha</taxon>
        <taxon>Tylenchoidea</taxon>
        <taxon>Meloidogynidae</taxon>
        <taxon>Meloidogyninae</taxon>
        <taxon>Meloidogyne</taxon>
    </lineage>
</organism>
<gene>
    <name evidence="1" type="ORF">MENT_LOCUS1828</name>
</gene>
<reference evidence="1 2" key="1">
    <citation type="submission" date="2020-08" db="EMBL/GenBank/DDBJ databases">
        <authorList>
            <person name="Koutsovoulos G."/>
            <person name="Danchin GJ E."/>
        </authorList>
    </citation>
    <scope>NUCLEOTIDE SEQUENCE [LARGE SCALE GENOMIC DNA]</scope>
</reference>
<dbReference type="EMBL" id="CAJEWN010000006">
    <property type="protein sequence ID" value="CAD2127364.1"/>
    <property type="molecule type" value="Genomic_DNA"/>
</dbReference>
<dbReference type="AlphaFoldDB" id="A0A6V7TLX1"/>
<evidence type="ECO:0000313" key="1">
    <source>
        <dbReference type="EMBL" id="CAD2127364.1"/>
    </source>
</evidence>
<comment type="caution">
    <text evidence="1">The sequence shown here is derived from an EMBL/GenBank/DDBJ whole genome shotgun (WGS) entry which is preliminary data.</text>
</comment>
<protein>
    <submittedName>
        <fullName evidence="1">Uncharacterized protein</fullName>
    </submittedName>
</protein>
<evidence type="ECO:0000313" key="2">
    <source>
        <dbReference type="Proteomes" id="UP000580250"/>
    </source>
</evidence>
<name>A0A6V7TLX1_MELEN</name>
<proteinExistence type="predicted"/>
<dbReference type="Proteomes" id="UP000580250">
    <property type="component" value="Unassembled WGS sequence"/>
</dbReference>
<accession>A0A6V7TLX1</accession>